<evidence type="ECO:0000256" key="1">
    <source>
        <dbReference type="SAM" id="Coils"/>
    </source>
</evidence>
<dbReference type="InterPro" id="IPR006119">
    <property type="entry name" value="Resolv_N"/>
</dbReference>
<name>A0A934TZ74_9FIRM</name>
<dbReference type="Proteomes" id="UP000633365">
    <property type="component" value="Unassembled WGS sequence"/>
</dbReference>
<dbReference type="RefSeq" id="WP_201426832.1">
    <property type="nucleotide sequence ID" value="NZ_JAEQMG010000036.1"/>
</dbReference>
<gene>
    <name evidence="3" type="ORF">JKK62_02465</name>
</gene>
<dbReference type="AlphaFoldDB" id="A0A934TZ74"/>
<dbReference type="SMART" id="SM00857">
    <property type="entry name" value="Resolvase"/>
    <property type="match status" value="1"/>
</dbReference>
<dbReference type="InterPro" id="IPR036162">
    <property type="entry name" value="Resolvase-like_N_sf"/>
</dbReference>
<dbReference type="Pfam" id="PF07508">
    <property type="entry name" value="Recombinase"/>
    <property type="match status" value="1"/>
</dbReference>
<organism evidence="3 4">
    <name type="scientific">Ruminococcus difficilis</name>
    <dbReference type="NCBI Taxonomy" id="2763069"/>
    <lineage>
        <taxon>Bacteria</taxon>
        <taxon>Bacillati</taxon>
        <taxon>Bacillota</taxon>
        <taxon>Clostridia</taxon>
        <taxon>Eubacteriales</taxon>
        <taxon>Oscillospiraceae</taxon>
        <taxon>Ruminococcus</taxon>
    </lineage>
</organism>
<dbReference type="InterPro" id="IPR038109">
    <property type="entry name" value="DNA_bind_recomb_sf"/>
</dbReference>
<protein>
    <submittedName>
        <fullName evidence="3">Recombinase family protein</fullName>
    </submittedName>
</protein>
<evidence type="ECO:0000313" key="4">
    <source>
        <dbReference type="Proteomes" id="UP000633365"/>
    </source>
</evidence>
<dbReference type="InterPro" id="IPR025827">
    <property type="entry name" value="Zn_ribbon_recom_dom"/>
</dbReference>
<dbReference type="Pfam" id="PF13408">
    <property type="entry name" value="Zn_ribbon_recom"/>
    <property type="match status" value="1"/>
</dbReference>
<feature type="non-terminal residue" evidence="3">
    <location>
        <position position="1"/>
    </location>
</feature>
<evidence type="ECO:0000259" key="2">
    <source>
        <dbReference type="PROSITE" id="PS51737"/>
    </source>
</evidence>
<dbReference type="Pfam" id="PF00239">
    <property type="entry name" value="Resolvase"/>
    <property type="match status" value="1"/>
</dbReference>
<dbReference type="EMBL" id="JAEQMG010000036">
    <property type="protein sequence ID" value="MBK6087523.1"/>
    <property type="molecule type" value="Genomic_DNA"/>
</dbReference>
<reference evidence="3" key="1">
    <citation type="submission" date="2021-01" db="EMBL/GenBank/DDBJ databases">
        <title>Genome public.</title>
        <authorList>
            <person name="Liu C."/>
            <person name="Sun Q."/>
        </authorList>
    </citation>
    <scope>NUCLEOTIDE SEQUENCE</scope>
    <source>
        <strain evidence="3">M6</strain>
    </source>
</reference>
<keyword evidence="4" id="KW-1185">Reference proteome</keyword>
<comment type="caution">
    <text evidence="3">The sequence shown here is derived from an EMBL/GenBank/DDBJ whole genome shotgun (WGS) entry which is preliminary data.</text>
</comment>
<feature type="coiled-coil region" evidence="1">
    <location>
        <begin position="331"/>
        <end position="409"/>
    </location>
</feature>
<dbReference type="GO" id="GO:0000150">
    <property type="term" value="F:DNA strand exchange activity"/>
    <property type="evidence" value="ECO:0007669"/>
    <property type="project" value="InterPro"/>
</dbReference>
<accession>A0A934TZ74</accession>
<dbReference type="PANTHER" id="PTHR30461">
    <property type="entry name" value="DNA-INVERTASE FROM LAMBDOID PROPHAGE"/>
    <property type="match status" value="1"/>
</dbReference>
<sequence length="470" mass="53934">FKISADDRDAIQELKTAAEHGEFDILLVFMFDRLGRIDNETPFVVEWFIKHGISVWSVNEGEQKLDSHVDKLMNYIRFWQANGESQKTSIRVKSRLRQLVEEGVFTGGVAPFGYRLVKSGIINKKGRELMTLEVEPREAGLVQIVFDLSVKEGYGSYIMANYLNERNIVTHNGAKFQPMTIKRMLTNEIYHGFYVRGGVRSKRIEELQIIDDDIFAQAQEILRQRKVNSEEKTNIALLAKSSTMLGGNLFCAHCGKKLCSNSFVDTYKTKDGVTHHSKRKYRYLCSGKAMHRNECDGQSVYVASKVDEVVLEALYRCFDKIKSTPKSAAIEKKYKAIVSQIKKEIKQLEKENSLLERKLKELTEEIASALLGDSKFTPDILSMAIENTKNKLNENVSCLAEKRHQLNCKEEEMGKIDYHYEQFRGWAEEFDSASPERKKMIICTLFKEINVGRGYDIEILMNGSYEQFVA</sequence>
<dbReference type="Gene3D" id="3.40.50.1390">
    <property type="entry name" value="Resolvase, N-terminal catalytic domain"/>
    <property type="match status" value="1"/>
</dbReference>
<feature type="domain" description="Recombinase" evidence="2">
    <location>
        <begin position="111"/>
        <end position="228"/>
    </location>
</feature>
<evidence type="ECO:0000313" key="3">
    <source>
        <dbReference type="EMBL" id="MBK6087523.1"/>
    </source>
</evidence>
<dbReference type="PANTHER" id="PTHR30461:SF23">
    <property type="entry name" value="DNA RECOMBINASE-RELATED"/>
    <property type="match status" value="1"/>
</dbReference>
<dbReference type="InterPro" id="IPR050639">
    <property type="entry name" value="SSR_resolvase"/>
</dbReference>
<dbReference type="GO" id="GO:0003677">
    <property type="term" value="F:DNA binding"/>
    <property type="evidence" value="ECO:0007669"/>
    <property type="project" value="InterPro"/>
</dbReference>
<dbReference type="InterPro" id="IPR011109">
    <property type="entry name" value="DNA_bind_recombinase_dom"/>
</dbReference>
<dbReference type="Gene3D" id="3.90.1750.20">
    <property type="entry name" value="Putative Large Serine Recombinase, Chain B, Domain 2"/>
    <property type="match status" value="1"/>
</dbReference>
<dbReference type="SUPFAM" id="SSF53041">
    <property type="entry name" value="Resolvase-like"/>
    <property type="match status" value="1"/>
</dbReference>
<proteinExistence type="predicted"/>
<dbReference type="PROSITE" id="PS51737">
    <property type="entry name" value="RECOMBINASE_DNA_BIND"/>
    <property type="match status" value="1"/>
</dbReference>
<dbReference type="CDD" id="cd00338">
    <property type="entry name" value="Ser_Recombinase"/>
    <property type="match status" value="1"/>
</dbReference>
<keyword evidence="1" id="KW-0175">Coiled coil</keyword>